<dbReference type="Pfam" id="PF00512">
    <property type="entry name" value="HisKA"/>
    <property type="match status" value="1"/>
</dbReference>
<keyword evidence="5" id="KW-0597">Phosphoprotein</keyword>
<dbReference type="InterPro" id="IPR003661">
    <property type="entry name" value="HisK_dim/P_dom"/>
</dbReference>
<name>A0ABS4G6S1_9CLOT</name>
<feature type="domain" description="HAMP" evidence="17">
    <location>
        <begin position="189"/>
        <end position="241"/>
    </location>
</feature>
<dbReference type="PROSITE" id="PS50109">
    <property type="entry name" value="HIS_KIN"/>
    <property type="match status" value="1"/>
</dbReference>
<evidence type="ECO:0000259" key="17">
    <source>
        <dbReference type="PROSITE" id="PS50885"/>
    </source>
</evidence>
<evidence type="ECO:0000313" key="18">
    <source>
        <dbReference type="EMBL" id="MBP1920147.1"/>
    </source>
</evidence>
<evidence type="ECO:0000256" key="15">
    <source>
        <dbReference type="SAM" id="Phobius"/>
    </source>
</evidence>
<evidence type="ECO:0000313" key="19">
    <source>
        <dbReference type="Proteomes" id="UP001519271"/>
    </source>
</evidence>
<dbReference type="InterPro" id="IPR003660">
    <property type="entry name" value="HAMP_dom"/>
</dbReference>
<keyword evidence="4" id="KW-1003">Cell membrane</keyword>
<evidence type="ECO:0000256" key="7">
    <source>
        <dbReference type="ARBA" id="ARBA00022692"/>
    </source>
</evidence>
<evidence type="ECO:0000256" key="12">
    <source>
        <dbReference type="ARBA" id="ARBA00023012"/>
    </source>
</evidence>
<dbReference type="InterPro" id="IPR004358">
    <property type="entry name" value="Sig_transdc_His_kin-like_C"/>
</dbReference>
<dbReference type="EMBL" id="JAGGKC010000025">
    <property type="protein sequence ID" value="MBP1920147.1"/>
    <property type="molecule type" value="Genomic_DNA"/>
</dbReference>
<keyword evidence="19" id="KW-1185">Reference proteome</keyword>
<evidence type="ECO:0000256" key="10">
    <source>
        <dbReference type="ARBA" id="ARBA00022840"/>
    </source>
</evidence>
<keyword evidence="8" id="KW-0547">Nucleotide-binding</keyword>
<dbReference type="GO" id="GO:0016301">
    <property type="term" value="F:kinase activity"/>
    <property type="evidence" value="ECO:0007669"/>
    <property type="project" value="UniProtKB-KW"/>
</dbReference>
<dbReference type="Pfam" id="PF02518">
    <property type="entry name" value="HATPase_c"/>
    <property type="match status" value="1"/>
</dbReference>
<keyword evidence="6" id="KW-0808">Transferase</keyword>
<dbReference type="PANTHER" id="PTHR45528">
    <property type="entry name" value="SENSOR HISTIDINE KINASE CPXA"/>
    <property type="match status" value="1"/>
</dbReference>
<evidence type="ECO:0000256" key="4">
    <source>
        <dbReference type="ARBA" id="ARBA00022475"/>
    </source>
</evidence>
<dbReference type="SMART" id="SM00387">
    <property type="entry name" value="HATPase_c"/>
    <property type="match status" value="1"/>
</dbReference>
<dbReference type="InterPro" id="IPR003594">
    <property type="entry name" value="HATPase_dom"/>
</dbReference>
<evidence type="ECO:0000256" key="3">
    <source>
        <dbReference type="ARBA" id="ARBA00012438"/>
    </source>
</evidence>
<comment type="caution">
    <text evidence="18">The sequence shown here is derived from an EMBL/GenBank/DDBJ whole genome shotgun (WGS) entry which is preliminary data.</text>
</comment>
<evidence type="ECO:0000256" key="13">
    <source>
        <dbReference type="ARBA" id="ARBA00023136"/>
    </source>
</evidence>
<sequence>MMAKRGIRTKILVYFSAAMALVLIMVAVAFGLAGRQYSINEAKRQLEDAYVTISSRSGMGMGRGMRSMEYSMMIRQGNVLSDVDAIIVDKDHNIVQENTLTDRSARIVAEAAKDNGILLEKSETTRVATSDGAYFVKSAKLSDTADEYLLMYISIAKFQGITDRFQGILRLVILFALAITVVFVLFLSNSIVEPIYKLQGLSRRIGNGDFTHEDFNFSEKELADLNLSLNEASAKLSDYNEAQKTFFQNVSHELKTPLTSIEGYAEGIKYGVFTPEEASDVIVAESEKLNRLVEDILFLSKMETRGEGHQEMTRSLLDDIVMESIERTATFFRKSGRELSINVLEKGMKADVVTEEILRALDNILNNAAKYSKSKVQVSLTKEGDFGAIRIRDDGDGISEKDLPHIFERFYKGTSGSHGIGLSIATTAVEKHGGTIEAENTGNGAVFTVRLPLV</sequence>
<reference evidence="18 19" key="1">
    <citation type="submission" date="2021-03" db="EMBL/GenBank/DDBJ databases">
        <title>Genomic Encyclopedia of Type Strains, Phase IV (KMG-IV): sequencing the most valuable type-strain genomes for metagenomic binning, comparative biology and taxonomic classification.</title>
        <authorList>
            <person name="Goeker M."/>
        </authorList>
    </citation>
    <scope>NUCLEOTIDE SEQUENCE [LARGE SCALE GENOMIC DNA]</scope>
    <source>
        <strain evidence="18 19">DSM 6139</strain>
    </source>
</reference>
<evidence type="ECO:0000256" key="6">
    <source>
        <dbReference type="ARBA" id="ARBA00022679"/>
    </source>
</evidence>
<dbReference type="CDD" id="cd00082">
    <property type="entry name" value="HisKA"/>
    <property type="match status" value="1"/>
</dbReference>
<feature type="transmembrane region" description="Helical" evidence="15">
    <location>
        <begin position="12"/>
        <end position="34"/>
    </location>
</feature>
<evidence type="ECO:0000256" key="9">
    <source>
        <dbReference type="ARBA" id="ARBA00022777"/>
    </source>
</evidence>
<evidence type="ECO:0000256" key="8">
    <source>
        <dbReference type="ARBA" id="ARBA00022741"/>
    </source>
</evidence>
<comment type="subcellular location">
    <subcellularLocation>
        <location evidence="2">Cell membrane</location>
        <topology evidence="2">Multi-pass membrane protein</topology>
    </subcellularLocation>
</comment>
<dbReference type="EC" id="2.7.13.3" evidence="3"/>
<dbReference type="Proteomes" id="UP001519271">
    <property type="component" value="Unassembled WGS sequence"/>
</dbReference>
<feature type="coiled-coil region" evidence="14">
    <location>
        <begin position="215"/>
        <end position="242"/>
    </location>
</feature>
<proteinExistence type="predicted"/>
<dbReference type="Gene3D" id="3.30.565.10">
    <property type="entry name" value="Histidine kinase-like ATPase, C-terminal domain"/>
    <property type="match status" value="1"/>
</dbReference>
<dbReference type="Gene3D" id="6.10.340.10">
    <property type="match status" value="1"/>
</dbReference>
<dbReference type="PRINTS" id="PR00344">
    <property type="entry name" value="BCTRLSENSOR"/>
</dbReference>
<feature type="domain" description="Histidine kinase" evidence="16">
    <location>
        <begin position="249"/>
        <end position="454"/>
    </location>
</feature>
<dbReference type="InterPro" id="IPR050398">
    <property type="entry name" value="HssS/ArlS-like"/>
</dbReference>
<keyword evidence="10" id="KW-0067">ATP-binding</keyword>
<dbReference type="InterPro" id="IPR036097">
    <property type="entry name" value="HisK_dim/P_sf"/>
</dbReference>
<evidence type="ECO:0000256" key="1">
    <source>
        <dbReference type="ARBA" id="ARBA00000085"/>
    </source>
</evidence>
<dbReference type="PROSITE" id="PS50885">
    <property type="entry name" value="HAMP"/>
    <property type="match status" value="1"/>
</dbReference>
<evidence type="ECO:0000256" key="11">
    <source>
        <dbReference type="ARBA" id="ARBA00022989"/>
    </source>
</evidence>
<organism evidence="18 19">
    <name type="scientific">Youngiibacter multivorans</name>
    <dbReference type="NCBI Taxonomy" id="937251"/>
    <lineage>
        <taxon>Bacteria</taxon>
        <taxon>Bacillati</taxon>
        <taxon>Bacillota</taxon>
        <taxon>Clostridia</taxon>
        <taxon>Eubacteriales</taxon>
        <taxon>Clostridiaceae</taxon>
        <taxon>Youngiibacter</taxon>
    </lineage>
</organism>
<comment type="catalytic activity">
    <reaction evidence="1">
        <text>ATP + protein L-histidine = ADP + protein N-phospho-L-histidine.</text>
        <dbReference type="EC" id="2.7.13.3"/>
    </reaction>
</comment>
<keyword evidence="9 18" id="KW-0418">Kinase</keyword>
<evidence type="ECO:0000256" key="14">
    <source>
        <dbReference type="SAM" id="Coils"/>
    </source>
</evidence>
<evidence type="ECO:0000256" key="2">
    <source>
        <dbReference type="ARBA" id="ARBA00004651"/>
    </source>
</evidence>
<keyword evidence="7 15" id="KW-0812">Transmembrane</keyword>
<keyword evidence="12" id="KW-0902">Two-component regulatory system</keyword>
<gene>
    <name evidence="18" type="ORF">J2Z34_002645</name>
</gene>
<dbReference type="SUPFAM" id="SSF55874">
    <property type="entry name" value="ATPase domain of HSP90 chaperone/DNA topoisomerase II/histidine kinase"/>
    <property type="match status" value="1"/>
</dbReference>
<evidence type="ECO:0000256" key="5">
    <source>
        <dbReference type="ARBA" id="ARBA00022553"/>
    </source>
</evidence>
<keyword evidence="11 15" id="KW-1133">Transmembrane helix</keyword>
<feature type="transmembrane region" description="Helical" evidence="15">
    <location>
        <begin position="167"/>
        <end position="187"/>
    </location>
</feature>
<keyword evidence="13 15" id="KW-0472">Membrane</keyword>
<dbReference type="SMART" id="SM00388">
    <property type="entry name" value="HisKA"/>
    <property type="match status" value="1"/>
</dbReference>
<protein>
    <recommendedName>
        <fullName evidence="3">histidine kinase</fullName>
        <ecNumber evidence="3">2.7.13.3</ecNumber>
    </recommendedName>
</protein>
<dbReference type="InterPro" id="IPR005467">
    <property type="entry name" value="His_kinase_dom"/>
</dbReference>
<dbReference type="SUPFAM" id="SSF47384">
    <property type="entry name" value="Homodimeric domain of signal transducing histidine kinase"/>
    <property type="match status" value="1"/>
</dbReference>
<dbReference type="InterPro" id="IPR036890">
    <property type="entry name" value="HATPase_C_sf"/>
</dbReference>
<dbReference type="RefSeq" id="WP_209460327.1">
    <property type="nucleotide sequence ID" value="NZ_JAGGKC010000025.1"/>
</dbReference>
<dbReference type="Gene3D" id="1.10.287.130">
    <property type="match status" value="1"/>
</dbReference>
<accession>A0ABS4G6S1</accession>
<dbReference type="PANTHER" id="PTHR45528:SF1">
    <property type="entry name" value="SENSOR HISTIDINE KINASE CPXA"/>
    <property type="match status" value="1"/>
</dbReference>
<evidence type="ECO:0000259" key="16">
    <source>
        <dbReference type="PROSITE" id="PS50109"/>
    </source>
</evidence>
<keyword evidence="14" id="KW-0175">Coiled coil</keyword>